<dbReference type="GO" id="GO:0006189">
    <property type="term" value="P:'de novo' IMP biosynthetic process"/>
    <property type="evidence" value="ECO:0007669"/>
    <property type="project" value="UniProtKB-UniPathway"/>
</dbReference>
<comment type="pathway">
    <text evidence="2">Purine metabolism; IMP biosynthesis via de novo pathway; 5-amino-1-(5-phospho-D-ribosyl)imidazole from N(2)-formyl-N(1)-(5-phospho-D-ribosyl)glycinamide: step 1/2.</text>
</comment>
<dbReference type="NCBIfam" id="TIGR01735">
    <property type="entry name" value="FGAM_synt"/>
    <property type="match status" value="1"/>
</dbReference>
<evidence type="ECO:0000259" key="21">
    <source>
        <dbReference type="Pfam" id="PF18076"/>
    </source>
</evidence>
<evidence type="ECO:0000256" key="7">
    <source>
        <dbReference type="ARBA" id="ARBA00022723"/>
    </source>
</evidence>
<evidence type="ECO:0000259" key="19">
    <source>
        <dbReference type="Pfam" id="PF02769"/>
    </source>
</evidence>
<dbReference type="CDD" id="cd02203">
    <property type="entry name" value="PurL_repeat1"/>
    <property type="match status" value="1"/>
</dbReference>
<feature type="domain" description="FGAR-AT PurM N-terminal-like" evidence="22">
    <location>
        <begin position="700"/>
        <end position="858"/>
    </location>
</feature>
<dbReference type="FunFam" id="3.30.1330.10:FF:000005">
    <property type="entry name" value="Phosphoribosylformylglycinamidine synthase"/>
    <property type="match status" value="1"/>
</dbReference>
<protein>
    <recommendedName>
        <fullName evidence="17">Phosphoribosylformylglycinamidine synthase</fullName>
        <ecNumber evidence="4">6.3.5.3</ecNumber>
    </recommendedName>
    <alternativeName>
        <fullName evidence="14">Formylglycinamide ribonucleotide amidotransferase</fullName>
    </alternativeName>
    <alternativeName>
        <fullName evidence="13">Formylglycinamide ribotide amidotransferase</fullName>
    </alternativeName>
</protein>
<evidence type="ECO:0000256" key="16">
    <source>
        <dbReference type="ARBA" id="ARBA00057317"/>
    </source>
</evidence>
<dbReference type="Pfam" id="PF02769">
    <property type="entry name" value="AIRS_C"/>
    <property type="match status" value="2"/>
</dbReference>
<evidence type="ECO:0000256" key="8">
    <source>
        <dbReference type="ARBA" id="ARBA00022741"/>
    </source>
</evidence>
<proteinExistence type="inferred from homology"/>
<evidence type="ECO:0000259" key="22">
    <source>
        <dbReference type="Pfam" id="PF22689"/>
    </source>
</evidence>
<dbReference type="UniPathway" id="UPA00074">
    <property type="reaction ID" value="UER00128"/>
</dbReference>
<dbReference type="PANTHER" id="PTHR10099:SF1">
    <property type="entry name" value="PHOSPHORIBOSYLFORMYLGLYCINAMIDINE SYNTHASE"/>
    <property type="match status" value="1"/>
</dbReference>
<evidence type="ECO:0000256" key="14">
    <source>
        <dbReference type="ARBA" id="ARBA00032632"/>
    </source>
</evidence>
<keyword evidence="6" id="KW-0436">Ligase</keyword>
<accession>A0A3M7ELB1</accession>
<dbReference type="Pfam" id="PF18076">
    <property type="entry name" value="FGAR-AT_N"/>
    <property type="match status" value="1"/>
</dbReference>
<keyword evidence="11" id="KW-0460">Magnesium</keyword>
<dbReference type="CDD" id="cd01740">
    <property type="entry name" value="GATase1_FGAR_AT"/>
    <property type="match status" value="1"/>
</dbReference>
<feature type="region of interest" description="Disordered" evidence="18">
    <location>
        <begin position="1"/>
        <end position="20"/>
    </location>
</feature>
<evidence type="ECO:0000256" key="15">
    <source>
        <dbReference type="ARBA" id="ARBA00052585"/>
    </source>
</evidence>
<dbReference type="GO" id="GO:0046872">
    <property type="term" value="F:metal ion binding"/>
    <property type="evidence" value="ECO:0007669"/>
    <property type="project" value="UniProtKB-KW"/>
</dbReference>
<evidence type="ECO:0000256" key="18">
    <source>
        <dbReference type="SAM" id="MobiDB-lite"/>
    </source>
</evidence>
<dbReference type="Proteomes" id="UP000281468">
    <property type="component" value="Unassembled WGS sequence"/>
</dbReference>
<evidence type="ECO:0000256" key="12">
    <source>
        <dbReference type="ARBA" id="ARBA00022962"/>
    </source>
</evidence>
<dbReference type="InterPro" id="IPR010918">
    <property type="entry name" value="PurM-like_C_dom"/>
</dbReference>
<dbReference type="Gene3D" id="1.10.8.750">
    <property type="entry name" value="Phosphoribosylformylglycinamidine synthase, linker domain"/>
    <property type="match status" value="1"/>
</dbReference>
<keyword evidence="8" id="KW-0547">Nucleotide-binding</keyword>
<comment type="similarity">
    <text evidence="3">In the N-terminal section; belongs to the FGAMS family.</text>
</comment>
<dbReference type="InterPro" id="IPR055181">
    <property type="entry name" value="FGAR-AT_PurM_N-like"/>
</dbReference>
<keyword evidence="5" id="KW-0963">Cytoplasm</keyword>
<feature type="compositionally biased region" description="Polar residues" evidence="18">
    <location>
        <begin position="7"/>
        <end position="18"/>
    </location>
</feature>
<sequence>MDPHATGSESATTMSQPQPAYRAFPGSSAFSDFRLKRIASAIGATDLQAIWVHYVASHQALTADEVSVLDQLLEYGFYPEATNPLYSTMLKAVINGAPPDDSSIRLFYVNPRAGTISPWSSKATSIAHVCGLEKTVQRIERGVVLAATFPQAPADGEIPNADSLHDRMTETISSSPPDFDLMFSQLPPAPLERVQLLQGVSDPKEALKEANRTLGLALDDSEMDYLIEAYTNQLQRNPTDVELFMFAQVNSEHCRHKQFNADWTIDGVKKPRSLFSMIRNTHNAHPQHVVSAYSDNAAVLNGYEGTFWAPENSSGEWKQIKEIVHYLAKVETHNHPTAVSPYPGAATGSGGEIRDEGAVGRGSKPKAGLAGFTVSDLLIPDHRQPWELDVGKPAHLASSLDIMLEAPIGSAAFNNEFGRPCTTGYFRTLTTKLPLGDGNDEIRGYHKPIMIAGGVGTVRPQHALKEKGSVSPGAHLIVLGGPAMLIGLGGGAASSIQSGEGSVDLDFASVQRGNAEVQRRAQEVITTCSSLGAENPIQLIHDVGAGGLSNALPELVEDAGLGARFELREIDNADRSLSPLQIWCCEAQERYVMAVAPDRLEQFKKIAKRERCGFSVVGKAQKEQRVILMDSESQQDPTPIDLPMPILFGKPPKMHRIVDSRKLTLPQVDSSLSTYLPKAPTQAVLGHAVDRVLALPSVGSKSFLITIADRTVGGLTVRDQMVGPWQTPVADVSVTATSLTPGIKTGEAMAMGEKPTLALISAGASARMSVVESLMNIAAASVENRLSKIRLSANWMAASSHPGEGAALYEAAEAIGMQLCPELGVSIPVGKDSMSMKTKWEGKEVTAPLSLIISAFAPVNDISSTWTPALRRPEDVGETVLMFVDLADGKKALGGSALAQVFGQVGDEAPDVRDVDFVKDFFHAIEQLHESDIVLAYHDRSDGGLFTTLVEMMNAGRCGAEIMLDKIVKSGRTQDLVETLFNEELGAVFQIRKKHYNEFKGVFAPLNPISIGTVPKQPKQDLAMYYGTDCVYRATRKELQQKWSQTSWAMQRLRDNPECADAEKSNMEDDQDPGLRYKLTFKPQENIMSYTTTLTSQIRAKPRVAILREQGVNGQAEMAFAFASAGFSPIDVHMTDILSGRFSLASVVGLAACGGFSYGDVLGAGQGWAKSVLLHEGARNDFQTFFQRKDTFALGVCNGCQFLSRLTDIIPGAESWPTFERNVSEQYEARVCMVEVSDPPSSASQPPSVFLHGMHGSHLPIVTAHGEGRATFSSTGTSTPQHLIDQGLVSLRYTDNYLRPTERYPFNPNGSPLGITGVRTPDGRVLALMPHPERTILKDVSSYLPPGQTEEWGEFGPWIRMFRSARRWCG</sequence>
<evidence type="ECO:0000259" key="20">
    <source>
        <dbReference type="Pfam" id="PF18072"/>
    </source>
</evidence>
<dbReference type="SMART" id="SM01211">
    <property type="entry name" value="GATase_5"/>
    <property type="match status" value="1"/>
</dbReference>
<dbReference type="SUPFAM" id="SSF82697">
    <property type="entry name" value="PurS-like"/>
    <property type="match status" value="1"/>
</dbReference>
<dbReference type="GO" id="GO:0004642">
    <property type="term" value="F:phosphoribosylformylglycinamidine synthase activity"/>
    <property type="evidence" value="ECO:0007669"/>
    <property type="project" value="UniProtKB-EC"/>
</dbReference>
<feature type="domain" description="Phosphoribosylformylglycinamidine synthase linker" evidence="20">
    <location>
        <begin position="207"/>
        <end position="257"/>
    </location>
</feature>
<organism evidence="23 24">
    <name type="scientific">Hortaea werneckii</name>
    <name type="common">Black yeast</name>
    <name type="synonym">Cladosporium werneckii</name>
    <dbReference type="NCBI Taxonomy" id="91943"/>
    <lineage>
        <taxon>Eukaryota</taxon>
        <taxon>Fungi</taxon>
        <taxon>Dikarya</taxon>
        <taxon>Ascomycota</taxon>
        <taxon>Pezizomycotina</taxon>
        <taxon>Dothideomycetes</taxon>
        <taxon>Dothideomycetidae</taxon>
        <taxon>Mycosphaerellales</taxon>
        <taxon>Teratosphaeriaceae</taxon>
        <taxon>Hortaea</taxon>
    </lineage>
</organism>
<dbReference type="FunFam" id="1.10.8.750:FF:000002">
    <property type="entry name" value="Phosphoribosylformylglycinamidine synthase"/>
    <property type="match status" value="1"/>
</dbReference>
<dbReference type="Gene3D" id="3.90.650.10">
    <property type="entry name" value="PurM-like C-terminal domain"/>
    <property type="match status" value="2"/>
</dbReference>
<dbReference type="InterPro" id="IPR040707">
    <property type="entry name" value="FGAR-AT_N"/>
</dbReference>
<evidence type="ECO:0000256" key="11">
    <source>
        <dbReference type="ARBA" id="ARBA00022842"/>
    </source>
</evidence>
<dbReference type="GO" id="GO:0005737">
    <property type="term" value="C:cytoplasm"/>
    <property type="evidence" value="ECO:0007669"/>
    <property type="project" value="UniProtKB-SubCell"/>
</dbReference>
<name>A0A3M7ELB1_HORWE</name>
<dbReference type="PANTHER" id="PTHR10099">
    <property type="entry name" value="PHOSPHORIBOSYLFORMYLGLYCINAMIDINE SYNTHASE"/>
    <property type="match status" value="1"/>
</dbReference>
<comment type="caution">
    <text evidence="23">The sequence shown here is derived from an EMBL/GenBank/DDBJ whole genome shotgun (WGS) entry which is preliminary data.</text>
</comment>
<dbReference type="CDD" id="cd02204">
    <property type="entry name" value="PurL_repeat2"/>
    <property type="match status" value="1"/>
</dbReference>
<dbReference type="HAMAP" id="MF_00419">
    <property type="entry name" value="PurL_1"/>
    <property type="match status" value="1"/>
</dbReference>
<dbReference type="NCBIfam" id="NF003672">
    <property type="entry name" value="PRK05297.1"/>
    <property type="match status" value="1"/>
</dbReference>
<dbReference type="InterPro" id="IPR010073">
    <property type="entry name" value="PurL_large"/>
</dbReference>
<dbReference type="EC" id="6.3.5.3" evidence="4"/>
<dbReference type="FunFam" id="3.90.650.10:FF:000002">
    <property type="entry name" value="Phosphoribosylformylglycinamidine synthase"/>
    <property type="match status" value="1"/>
</dbReference>
<dbReference type="EMBL" id="QWIQ01000770">
    <property type="protein sequence ID" value="RMY77260.1"/>
    <property type="molecule type" value="Genomic_DNA"/>
</dbReference>
<evidence type="ECO:0000256" key="3">
    <source>
        <dbReference type="ARBA" id="ARBA00008608"/>
    </source>
</evidence>
<keyword evidence="9" id="KW-0658">Purine biosynthesis</keyword>
<feature type="domain" description="Phosphoribosylformylglycinamidine synthase N-terminal" evidence="21">
    <location>
        <begin position="51"/>
        <end position="183"/>
    </location>
</feature>
<evidence type="ECO:0000256" key="13">
    <source>
        <dbReference type="ARBA" id="ARBA00029823"/>
    </source>
</evidence>
<evidence type="ECO:0000256" key="17">
    <source>
        <dbReference type="ARBA" id="ARBA00071729"/>
    </source>
</evidence>
<evidence type="ECO:0000256" key="10">
    <source>
        <dbReference type="ARBA" id="ARBA00022840"/>
    </source>
</evidence>
<evidence type="ECO:0000313" key="23">
    <source>
        <dbReference type="EMBL" id="RMY77260.1"/>
    </source>
</evidence>
<dbReference type="Gene3D" id="3.30.1330.10">
    <property type="entry name" value="PurM-like, N-terminal domain"/>
    <property type="match status" value="2"/>
</dbReference>
<keyword evidence="7" id="KW-0479">Metal-binding</keyword>
<evidence type="ECO:0000256" key="6">
    <source>
        <dbReference type="ARBA" id="ARBA00022598"/>
    </source>
</evidence>
<evidence type="ECO:0000313" key="24">
    <source>
        <dbReference type="Proteomes" id="UP000281468"/>
    </source>
</evidence>
<dbReference type="InterPro" id="IPR036676">
    <property type="entry name" value="PurM-like_C_sf"/>
</dbReference>
<dbReference type="SUPFAM" id="SSF52317">
    <property type="entry name" value="Class I glutamine amidotransferase-like"/>
    <property type="match status" value="1"/>
</dbReference>
<reference evidence="23 24" key="1">
    <citation type="journal article" date="2018" name="BMC Genomics">
        <title>Genomic evidence for intraspecific hybridization in a clonal and extremely halotolerant yeast.</title>
        <authorList>
            <person name="Gostincar C."/>
            <person name="Stajich J.E."/>
            <person name="Zupancic J."/>
            <person name="Zalar P."/>
            <person name="Gunde-Cimerman N."/>
        </authorList>
    </citation>
    <scope>NUCLEOTIDE SEQUENCE [LARGE SCALE GENOMIC DNA]</scope>
    <source>
        <strain evidence="23 24">EXF-171</strain>
    </source>
</reference>
<feature type="domain" description="PurM-like C-terminal" evidence="19">
    <location>
        <begin position="472"/>
        <end position="629"/>
    </location>
</feature>
<dbReference type="Pfam" id="PF13507">
    <property type="entry name" value="GATase_5"/>
    <property type="match status" value="1"/>
</dbReference>
<keyword evidence="12" id="KW-0315">Glutamine amidotransferase</keyword>
<comment type="catalytic activity">
    <reaction evidence="15">
        <text>N(2)-formyl-N(1)-(5-phospho-beta-D-ribosyl)glycinamide + L-glutamine + ATP + H2O = 2-formamido-N(1)-(5-O-phospho-beta-D-ribosyl)acetamidine + L-glutamate + ADP + phosphate + H(+)</text>
        <dbReference type="Rhea" id="RHEA:17129"/>
        <dbReference type="ChEBI" id="CHEBI:15377"/>
        <dbReference type="ChEBI" id="CHEBI:15378"/>
        <dbReference type="ChEBI" id="CHEBI:29985"/>
        <dbReference type="ChEBI" id="CHEBI:30616"/>
        <dbReference type="ChEBI" id="CHEBI:43474"/>
        <dbReference type="ChEBI" id="CHEBI:58359"/>
        <dbReference type="ChEBI" id="CHEBI:147286"/>
        <dbReference type="ChEBI" id="CHEBI:147287"/>
        <dbReference type="ChEBI" id="CHEBI:456216"/>
        <dbReference type="EC" id="6.3.5.3"/>
    </reaction>
</comment>
<dbReference type="SUPFAM" id="SSF56042">
    <property type="entry name" value="PurM C-terminal domain-like"/>
    <property type="match status" value="2"/>
</dbReference>
<gene>
    <name evidence="23" type="ORF">D0862_13595</name>
</gene>
<dbReference type="GO" id="GO:0005524">
    <property type="term" value="F:ATP binding"/>
    <property type="evidence" value="ECO:0007669"/>
    <property type="project" value="UniProtKB-KW"/>
</dbReference>
<dbReference type="PROSITE" id="PS51273">
    <property type="entry name" value="GATASE_TYPE_1"/>
    <property type="match status" value="1"/>
</dbReference>
<dbReference type="InterPro" id="IPR029062">
    <property type="entry name" value="Class_I_gatase-like"/>
</dbReference>
<dbReference type="SUPFAM" id="SSF55326">
    <property type="entry name" value="PurM N-terminal domain-like"/>
    <property type="match status" value="2"/>
</dbReference>
<dbReference type="InterPro" id="IPR036921">
    <property type="entry name" value="PurM-like_N_sf"/>
</dbReference>
<feature type="domain" description="PurM-like C-terminal" evidence="19">
    <location>
        <begin position="891"/>
        <end position="1018"/>
    </location>
</feature>
<comment type="subcellular location">
    <subcellularLocation>
        <location evidence="1">Cytoplasm</location>
    </subcellularLocation>
</comment>
<keyword evidence="10" id="KW-0067">ATP-binding</keyword>
<evidence type="ECO:0000256" key="2">
    <source>
        <dbReference type="ARBA" id="ARBA00004920"/>
    </source>
</evidence>
<dbReference type="Pfam" id="PF22689">
    <property type="entry name" value="FGAR-AT_PurM_N-like"/>
    <property type="match status" value="1"/>
</dbReference>
<dbReference type="FunFam" id="3.40.50.880:FF:000008">
    <property type="entry name" value="Phosphoribosylformylglycinamidine synthase"/>
    <property type="match status" value="1"/>
</dbReference>
<dbReference type="InterPro" id="IPR041609">
    <property type="entry name" value="PurL_linker"/>
</dbReference>
<dbReference type="Pfam" id="PF18072">
    <property type="entry name" value="FGAR-AT_linker"/>
    <property type="match status" value="1"/>
</dbReference>
<dbReference type="FunFam" id="3.30.1330.10:FF:000002">
    <property type="entry name" value="Phosphoribosylformylglycinamidine synthase"/>
    <property type="match status" value="1"/>
</dbReference>
<dbReference type="Gene3D" id="3.40.50.880">
    <property type="match status" value="1"/>
</dbReference>
<dbReference type="SUPFAM" id="SSF109736">
    <property type="entry name" value="FGAM synthase PurL, linker domain"/>
    <property type="match status" value="1"/>
</dbReference>
<evidence type="ECO:0000256" key="5">
    <source>
        <dbReference type="ARBA" id="ARBA00022490"/>
    </source>
</evidence>
<dbReference type="InterPro" id="IPR036604">
    <property type="entry name" value="PurS-like_sf"/>
</dbReference>
<comment type="function">
    <text evidence="16">Phosphoribosylformylglycinamidine synthase involved in the purines biosynthetic pathway. Catalyzes the ATP-dependent conversion of formylglycinamide ribonucleotide (FGAR) and glutamine to yield formylglycinamidine ribonucleotide (FGAM) and glutamate.</text>
</comment>
<evidence type="ECO:0000256" key="1">
    <source>
        <dbReference type="ARBA" id="ARBA00004496"/>
    </source>
</evidence>
<evidence type="ECO:0000256" key="9">
    <source>
        <dbReference type="ARBA" id="ARBA00022755"/>
    </source>
</evidence>
<evidence type="ECO:0000256" key="4">
    <source>
        <dbReference type="ARBA" id="ARBA00012747"/>
    </source>
</evidence>